<evidence type="ECO:0000256" key="5">
    <source>
        <dbReference type="ARBA" id="ARBA00023136"/>
    </source>
</evidence>
<dbReference type="InterPro" id="IPR050638">
    <property type="entry name" value="AA-Vitamin_Transporters"/>
</dbReference>
<reference evidence="8" key="1">
    <citation type="journal article" date="2014" name="Int. J. Syst. Evol. Microbiol.">
        <title>Complete genome sequence of Corynebacterium casei LMG S-19264T (=DSM 44701T), isolated from a smear-ripened cheese.</title>
        <authorList>
            <consortium name="US DOE Joint Genome Institute (JGI-PGF)"/>
            <person name="Walter F."/>
            <person name="Albersmeier A."/>
            <person name="Kalinowski J."/>
            <person name="Ruckert C."/>
        </authorList>
    </citation>
    <scope>NUCLEOTIDE SEQUENCE</scope>
    <source>
        <strain evidence="8">KCTC 42651</strain>
    </source>
</reference>
<sequence>MATSGRPADTAASDRSYRTFGFALAFASSIGLGLAVAVARIAFEGGTDGQSVATVRAWFVVLLVGLWCTASGRGLRVDRRTWLHCLGLGTLLGYMFFGNIGAVKFIPVGVAALLFFVYPPLVAVFTAILDRRWPGLLRITAFLIAFGGLAVMLGVGFESLDPIGVALGLGAGTAAGIQITWTSRVMKGRDPLVVMFHMALTAAVALSVAVPSITGITLPATTLGWIGAGAVILLQGCSIPLYFASIPRIGAETSAIINNLQPVASIAAAFLLFGEAMTASQFAGGAMVIGGILLMQLAGRRR</sequence>
<dbReference type="EMBL" id="BMZS01000008">
    <property type="protein sequence ID" value="GHD56188.1"/>
    <property type="molecule type" value="Genomic_DNA"/>
</dbReference>
<comment type="subcellular location">
    <subcellularLocation>
        <location evidence="1">Membrane</location>
        <topology evidence="1">Multi-pass membrane protein</topology>
    </subcellularLocation>
</comment>
<keyword evidence="9" id="KW-1185">Reference proteome</keyword>
<evidence type="ECO:0000259" key="7">
    <source>
        <dbReference type="Pfam" id="PF00892"/>
    </source>
</evidence>
<feature type="domain" description="EamA" evidence="7">
    <location>
        <begin position="20"/>
        <end position="153"/>
    </location>
</feature>
<organism evidence="8 9">
    <name type="scientific">Thalassobaculum fulvum</name>
    <dbReference type="NCBI Taxonomy" id="1633335"/>
    <lineage>
        <taxon>Bacteria</taxon>
        <taxon>Pseudomonadati</taxon>
        <taxon>Pseudomonadota</taxon>
        <taxon>Alphaproteobacteria</taxon>
        <taxon>Rhodospirillales</taxon>
        <taxon>Thalassobaculaceae</taxon>
        <taxon>Thalassobaculum</taxon>
    </lineage>
</organism>
<proteinExistence type="inferred from homology"/>
<feature type="transmembrane region" description="Helical" evidence="6">
    <location>
        <begin position="108"/>
        <end position="129"/>
    </location>
</feature>
<keyword evidence="4 6" id="KW-1133">Transmembrane helix</keyword>
<feature type="transmembrane region" description="Helical" evidence="6">
    <location>
        <begin position="279"/>
        <end position="298"/>
    </location>
</feature>
<feature type="transmembrane region" description="Helical" evidence="6">
    <location>
        <begin position="222"/>
        <end position="243"/>
    </location>
</feature>
<feature type="transmembrane region" description="Helical" evidence="6">
    <location>
        <begin position="136"/>
        <end position="157"/>
    </location>
</feature>
<dbReference type="RefSeq" id="WP_189992169.1">
    <property type="nucleotide sequence ID" value="NZ_BMZS01000008.1"/>
</dbReference>
<keyword evidence="3 6" id="KW-0812">Transmembrane</keyword>
<gene>
    <name evidence="8" type="ORF">GCM10017083_36030</name>
</gene>
<dbReference type="InterPro" id="IPR037185">
    <property type="entry name" value="EmrE-like"/>
</dbReference>
<dbReference type="GO" id="GO:0016020">
    <property type="term" value="C:membrane"/>
    <property type="evidence" value="ECO:0007669"/>
    <property type="project" value="UniProtKB-SubCell"/>
</dbReference>
<feature type="transmembrane region" description="Helical" evidence="6">
    <location>
        <begin position="20"/>
        <end position="43"/>
    </location>
</feature>
<feature type="transmembrane region" description="Helical" evidence="6">
    <location>
        <begin position="82"/>
        <end position="102"/>
    </location>
</feature>
<feature type="transmembrane region" description="Helical" evidence="6">
    <location>
        <begin position="255"/>
        <end position="273"/>
    </location>
</feature>
<keyword evidence="5 6" id="KW-0472">Membrane</keyword>
<evidence type="ECO:0000256" key="4">
    <source>
        <dbReference type="ARBA" id="ARBA00022989"/>
    </source>
</evidence>
<dbReference type="Gene3D" id="1.10.3730.20">
    <property type="match status" value="1"/>
</dbReference>
<dbReference type="AlphaFoldDB" id="A0A919CS28"/>
<accession>A0A919CS28</accession>
<dbReference type="PANTHER" id="PTHR32322">
    <property type="entry name" value="INNER MEMBRANE TRANSPORTER"/>
    <property type="match status" value="1"/>
</dbReference>
<dbReference type="Proteomes" id="UP000630353">
    <property type="component" value="Unassembled WGS sequence"/>
</dbReference>
<evidence type="ECO:0000256" key="6">
    <source>
        <dbReference type="SAM" id="Phobius"/>
    </source>
</evidence>
<protein>
    <submittedName>
        <fullName evidence="8">Drug/metabolite transporter 3</fullName>
    </submittedName>
</protein>
<name>A0A919CS28_9PROT</name>
<feature type="domain" description="EamA" evidence="7">
    <location>
        <begin position="163"/>
        <end position="295"/>
    </location>
</feature>
<feature type="transmembrane region" description="Helical" evidence="6">
    <location>
        <begin position="163"/>
        <end position="181"/>
    </location>
</feature>
<evidence type="ECO:0000256" key="3">
    <source>
        <dbReference type="ARBA" id="ARBA00022692"/>
    </source>
</evidence>
<comment type="caution">
    <text evidence="8">The sequence shown here is derived from an EMBL/GenBank/DDBJ whole genome shotgun (WGS) entry which is preliminary data.</text>
</comment>
<evidence type="ECO:0000256" key="1">
    <source>
        <dbReference type="ARBA" id="ARBA00004141"/>
    </source>
</evidence>
<feature type="transmembrane region" description="Helical" evidence="6">
    <location>
        <begin position="193"/>
        <end position="216"/>
    </location>
</feature>
<dbReference type="PANTHER" id="PTHR32322:SF2">
    <property type="entry name" value="EAMA DOMAIN-CONTAINING PROTEIN"/>
    <property type="match status" value="1"/>
</dbReference>
<reference evidence="8" key="2">
    <citation type="submission" date="2020-09" db="EMBL/GenBank/DDBJ databases">
        <authorList>
            <person name="Sun Q."/>
            <person name="Kim S."/>
        </authorList>
    </citation>
    <scope>NUCLEOTIDE SEQUENCE</scope>
    <source>
        <strain evidence="8">KCTC 42651</strain>
    </source>
</reference>
<dbReference type="SUPFAM" id="SSF103481">
    <property type="entry name" value="Multidrug resistance efflux transporter EmrE"/>
    <property type="match status" value="2"/>
</dbReference>
<feature type="transmembrane region" description="Helical" evidence="6">
    <location>
        <begin position="55"/>
        <end position="75"/>
    </location>
</feature>
<comment type="similarity">
    <text evidence="2">Belongs to the EamA transporter family.</text>
</comment>
<evidence type="ECO:0000313" key="8">
    <source>
        <dbReference type="EMBL" id="GHD56188.1"/>
    </source>
</evidence>
<evidence type="ECO:0000313" key="9">
    <source>
        <dbReference type="Proteomes" id="UP000630353"/>
    </source>
</evidence>
<dbReference type="InterPro" id="IPR000620">
    <property type="entry name" value="EamA_dom"/>
</dbReference>
<evidence type="ECO:0000256" key="2">
    <source>
        <dbReference type="ARBA" id="ARBA00007362"/>
    </source>
</evidence>
<dbReference type="Pfam" id="PF00892">
    <property type="entry name" value="EamA"/>
    <property type="match status" value="2"/>
</dbReference>